<evidence type="ECO:0000313" key="3">
    <source>
        <dbReference type="Proteomes" id="UP000332933"/>
    </source>
</evidence>
<keyword evidence="3" id="KW-1185">Reference proteome</keyword>
<protein>
    <submittedName>
        <fullName evidence="2">Aste57867_2097 protein</fullName>
    </submittedName>
</protein>
<reference evidence="2 3" key="1">
    <citation type="submission" date="2019-03" db="EMBL/GenBank/DDBJ databases">
        <authorList>
            <person name="Gaulin E."/>
            <person name="Dumas B."/>
        </authorList>
    </citation>
    <scope>NUCLEOTIDE SEQUENCE [LARGE SCALE GENOMIC DNA]</scope>
    <source>
        <strain evidence="2">CBS 568.67</strain>
    </source>
</reference>
<gene>
    <name evidence="2" type="primary">Aste57867_2097</name>
    <name evidence="1" type="ORF">As57867_002092</name>
    <name evidence="2" type="ORF">ASTE57867_2097</name>
</gene>
<evidence type="ECO:0000313" key="2">
    <source>
        <dbReference type="EMBL" id="VFT79300.1"/>
    </source>
</evidence>
<evidence type="ECO:0000313" key="1">
    <source>
        <dbReference type="EMBL" id="KAF0717780.1"/>
    </source>
</evidence>
<reference evidence="1" key="2">
    <citation type="submission" date="2019-06" db="EMBL/GenBank/DDBJ databases">
        <title>Genomics analysis of Aphanomyces spp. identifies a new class of oomycete effector associated with host adaptation.</title>
        <authorList>
            <person name="Gaulin E."/>
        </authorList>
    </citation>
    <scope>NUCLEOTIDE SEQUENCE</scope>
    <source>
        <strain evidence="1">CBS 578.67</strain>
    </source>
</reference>
<organism evidence="2 3">
    <name type="scientific">Aphanomyces stellatus</name>
    <dbReference type="NCBI Taxonomy" id="120398"/>
    <lineage>
        <taxon>Eukaryota</taxon>
        <taxon>Sar</taxon>
        <taxon>Stramenopiles</taxon>
        <taxon>Oomycota</taxon>
        <taxon>Saprolegniomycetes</taxon>
        <taxon>Saprolegniales</taxon>
        <taxon>Verrucalvaceae</taxon>
        <taxon>Aphanomyces</taxon>
    </lineage>
</organism>
<dbReference type="EMBL" id="VJMH01000215">
    <property type="protein sequence ID" value="KAF0717780.1"/>
    <property type="molecule type" value="Genomic_DNA"/>
</dbReference>
<dbReference type="EMBL" id="CAADRA010000215">
    <property type="protein sequence ID" value="VFT79300.1"/>
    <property type="molecule type" value="Genomic_DNA"/>
</dbReference>
<dbReference type="OrthoDB" id="73375at2759"/>
<name>A0A485K7U1_9STRA</name>
<dbReference type="Proteomes" id="UP000332933">
    <property type="component" value="Unassembled WGS sequence"/>
</dbReference>
<dbReference type="AlphaFoldDB" id="A0A485K7U1"/>
<sequence length="180" mass="19767">MQLCVNTLVVLYDNGVSEEAQVGLLETSEIFSHSPAALMLWCVLAATGAFAASENLSRFHGFRFELPMIATSTDEWLENIASKARDHACFGWVQATPQRSVVGEVRCGASYGPHVQSWLERASSDSTPLVYVYPSTQIRYHFSSFRILEPSRRTCFHAPPHACANLPASSSTAAALKDEL</sequence>
<proteinExistence type="predicted"/>
<accession>A0A485K7U1</accession>